<evidence type="ECO:0000313" key="2">
    <source>
        <dbReference type="Proteomes" id="UP000524492"/>
    </source>
</evidence>
<accession>A0A7W6QBJ2</accession>
<organism evidence="1 2">
    <name type="scientific">Rhizobium aethiopicum</name>
    <dbReference type="NCBI Taxonomy" id="1138170"/>
    <lineage>
        <taxon>Bacteria</taxon>
        <taxon>Pseudomonadati</taxon>
        <taxon>Pseudomonadota</taxon>
        <taxon>Alphaproteobacteria</taxon>
        <taxon>Hyphomicrobiales</taxon>
        <taxon>Rhizobiaceae</taxon>
        <taxon>Rhizobium/Agrobacterium group</taxon>
        <taxon>Rhizobium</taxon>
    </lineage>
</organism>
<sequence>MRDLIVEVNHLARGHVQRVRDIAEARLTITEAGTY</sequence>
<dbReference type="Proteomes" id="UP000524492">
    <property type="component" value="Unassembled WGS sequence"/>
</dbReference>
<dbReference type="AlphaFoldDB" id="A0A7W6QBJ2"/>
<dbReference type="EMBL" id="JACIFV010000020">
    <property type="protein sequence ID" value="MBB4194514.1"/>
    <property type="molecule type" value="Genomic_DNA"/>
</dbReference>
<proteinExistence type="predicted"/>
<gene>
    <name evidence="1" type="ORF">GGD53_004693</name>
</gene>
<reference evidence="1 2" key="1">
    <citation type="submission" date="2020-08" db="EMBL/GenBank/DDBJ databases">
        <title>Genomic Encyclopedia of Type Strains, Phase IV (KMG-V): Genome sequencing to study the core and pangenomes of soil and plant-associated prokaryotes.</title>
        <authorList>
            <person name="Whitman W."/>
        </authorList>
    </citation>
    <scope>NUCLEOTIDE SEQUENCE [LARGE SCALE GENOMIC DNA]</scope>
    <source>
        <strain evidence="1 2">SEMIA 4074</strain>
    </source>
</reference>
<protein>
    <submittedName>
        <fullName evidence="1">Uncharacterized protein</fullName>
    </submittedName>
</protein>
<name>A0A7W6QBJ2_9HYPH</name>
<evidence type="ECO:0000313" key="1">
    <source>
        <dbReference type="EMBL" id="MBB4194514.1"/>
    </source>
</evidence>
<keyword evidence="2" id="KW-1185">Reference proteome</keyword>
<comment type="caution">
    <text evidence="1">The sequence shown here is derived from an EMBL/GenBank/DDBJ whole genome shotgun (WGS) entry which is preliminary data.</text>
</comment>